<dbReference type="EnsemblPlants" id="EMT17433">
    <property type="protein sequence ID" value="EMT17433"/>
    <property type="gene ID" value="F775_06377"/>
</dbReference>
<keyword evidence="5" id="KW-0812">Transmembrane</keyword>
<feature type="region of interest" description="Disordered" evidence="11">
    <location>
        <begin position="264"/>
        <end position="546"/>
    </location>
</feature>
<feature type="region of interest" description="Disordered" evidence="11">
    <location>
        <begin position="730"/>
        <end position="755"/>
    </location>
</feature>
<evidence type="ECO:0000256" key="4">
    <source>
        <dbReference type="ARBA" id="ARBA00022490"/>
    </source>
</evidence>
<feature type="compositionally biased region" description="Basic and acidic residues" evidence="11">
    <location>
        <begin position="495"/>
        <end position="518"/>
    </location>
</feature>
<evidence type="ECO:0000256" key="11">
    <source>
        <dbReference type="SAM" id="MobiDB-lite"/>
    </source>
</evidence>
<accession>R7W875</accession>
<dbReference type="InterPro" id="IPR027329">
    <property type="entry name" value="TPX2_C"/>
</dbReference>
<feature type="compositionally biased region" description="Basic and acidic residues" evidence="11">
    <location>
        <begin position="393"/>
        <end position="416"/>
    </location>
</feature>
<feature type="coiled-coil region" evidence="10">
    <location>
        <begin position="221"/>
        <end position="256"/>
    </location>
</feature>
<dbReference type="Pfam" id="PF06886">
    <property type="entry name" value="TPX2"/>
    <property type="match status" value="1"/>
</dbReference>
<dbReference type="GO" id="GO:0016020">
    <property type="term" value="C:membrane"/>
    <property type="evidence" value="ECO:0007669"/>
    <property type="project" value="UniProtKB-SubCell"/>
</dbReference>
<reference evidence="12" key="1">
    <citation type="submission" date="2015-06" db="UniProtKB">
        <authorList>
            <consortium name="EnsemblPlants"/>
        </authorList>
    </citation>
    <scope>IDENTIFICATION</scope>
</reference>
<feature type="compositionally biased region" description="Gly residues" evidence="11">
    <location>
        <begin position="735"/>
        <end position="750"/>
    </location>
</feature>
<keyword evidence="6" id="KW-0493">Microtubule</keyword>
<dbReference type="InterPro" id="IPR039306">
    <property type="entry name" value="MYOB"/>
</dbReference>
<dbReference type="AlphaFoldDB" id="R7W875"/>
<evidence type="ECO:0000256" key="2">
    <source>
        <dbReference type="ARBA" id="ARBA00004245"/>
    </source>
</evidence>
<feature type="compositionally biased region" description="Polar residues" evidence="11">
    <location>
        <begin position="198"/>
        <end position="213"/>
    </location>
</feature>
<evidence type="ECO:0000256" key="10">
    <source>
        <dbReference type="SAM" id="Coils"/>
    </source>
</evidence>
<evidence type="ECO:0000256" key="9">
    <source>
        <dbReference type="ARBA" id="ARBA00023212"/>
    </source>
</evidence>
<feature type="compositionally biased region" description="Acidic residues" evidence="11">
    <location>
        <begin position="846"/>
        <end position="861"/>
    </location>
</feature>
<dbReference type="GO" id="GO:0005874">
    <property type="term" value="C:microtubule"/>
    <property type="evidence" value="ECO:0007669"/>
    <property type="project" value="UniProtKB-KW"/>
</dbReference>
<evidence type="ECO:0000256" key="5">
    <source>
        <dbReference type="ARBA" id="ARBA00022692"/>
    </source>
</evidence>
<evidence type="ECO:0000256" key="1">
    <source>
        <dbReference type="ARBA" id="ARBA00004167"/>
    </source>
</evidence>
<feature type="region of interest" description="Disordered" evidence="11">
    <location>
        <begin position="828"/>
        <end position="862"/>
    </location>
</feature>
<feature type="compositionally biased region" description="Basic and acidic residues" evidence="11">
    <location>
        <begin position="537"/>
        <end position="546"/>
    </location>
</feature>
<evidence type="ECO:0000313" key="12">
    <source>
        <dbReference type="EnsemblPlants" id="EMT17433"/>
    </source>
</evidence>
<evidence type="ECO:0000256" key="3">
    <source>
        <dbReference type="ARBA" id="ARBA00005885"/>
    </source>
</evidence>
<keyword evidence="10" id="KW-0175">Coiled coil</keyword>
<dbReference type="GO" id="GO:0080115">
    <property type="term" value="F:myosin XI tail binding"/>
    <property type="evidence" value="ECO:0007669"/>
    <property type="project" value="UniProtKB-ARBA"/>
</dbReference>
<dbReference type="Pfam" id="PF04576">
    <property type="entry name" value="Zein-binding"/>
    <property type="match status" value="1"/>
</dbReference>
<protein>
    <submittedName>
        <fullName evidence="12">Uncharacterized protein</fullName>
    </submittedName>
</protein>
<evidence type="ECO:0000256" key="8">
    <source>
        <dbReference type="ARBA" id="ARBA00023136"/>
    </source>
</evidence>
<keyword evidence="9" id="KW-0206">Cytoskeleton</keyword>
<sequence length="915" mass="99255">MAASGEGGGDASAAARRRWDLSTKGAENMRGLYGRRSRAMSELELVVRRAARSVLALSHIYVGIMSHYGGLAIIMLSPMVKEAAEISTDEESDGVVICPPDGNTRDCEEVVSGSDHDSSPEGQVTSVEPAIDGETGEDKLINQDSLKLIDQEMSALPKSPTKASMSGSEKSKRTVPQPFALSTQRRASGGGNGAVAHPSSNGEKSGQGSSASPASMIKKFYTKLEEKHKALEAEKNEAETRKKDEQEAALKQLRKSLVIRAKPMPNFYQEGPPPKVELKKVPPTRAKSPKFTRRKSTGDGSPATPEAANTSAASHRAHRHSMGNPKDAKKAQCSPKSGVGAKARAVKPLASSAPAPSRGHERGSGGDLSLLRKKQLLRSVTARSFHPIPSELRASDSESELRRRSPEDAAAIDRLKKQLTLTQVQSGVPDRTHAAEDSREPGSIEADIQSTDLPTKDEEPHTKVANGVLQSELMQVQSGKLHSEDPDNIQTSDVSTKDEEPHTDTGDHNPEEDVWHDADDGEPSETEAAADEPDPEFSDRATTRQDSLRVHQHLKLLLSQLSTSSSFRAPDSPSVQEQQHEQAVLRNITRALSLQRNYSGVSDGSVAGAEGEAEECGTVDELKRRVELDRRSMALLWKELEEERSASAVATSQAMAMITRLQEEKAAMRTEAAQYRRVLEEQSAYDRDAAERLAGVVRELEAEVEGYKARLRDHEIVGEIRDHMRLLPCQREGETGGVPGAAGEEFSGGGSEDDENARAWKQLRGLTDRLHRLSNNSSGSVQEPEPTDVEQEEEGGGGKEEDTTEASVVGKRVRNGDNFTKWQHLQSIETTSKGSTHGHGHRGDDGGGEGDDTAALEEESGELSRRLQALEADRSFLEHSVNSLRNGRDGEAVIHDIARSLRELRKTLGEDTMAS</sequence>
<comment type="similarity">
    <text evidence="3">Belongs to the TPX2 family.</text>
</comment>
<evidence type="ECO:0000256" key="6">
    <source>
        <dbReference type="ARBA" id="ARBA00022701"/>
    </source>
</evidence>
<feature type="region of interest" description="Disordered" evidence="11">
    <location>
        <begin position="155"/>
        <end position="220"/>
    </location>
</feature>
<dbReference type="PANTHER" id="PTHR31448:SF33">
    <property type="entry name" value="EXPRESSED PROTEIN"/>
    <property type="match status" value="1"/>
</dbReference>
<feature type="compositionally biased region" description="Polar residues" evidence="11">
    <location>
        <begin position="468"/>
        <end position="480"/>
    </location>
</feature>
<comment type="subcellular location">
    <subcellularLocation>
        <location evidence="2">Cytoplasm</location>
        <location evidence="2">Cytoskeleton</location>
    </subcellularLocation>
    <subcellularLocation>
        <location evidence="1">Membrane</location>
        <topology evidence="1">Single-pass membrane protein</topology>
    </subcellularLocation>
</comment>
<feature type="compositionally biased region" description="Basic and acidic residues" evidence="11">
    <location>
        <begin position="430"/>
        <end position="442"/>
    </location>
</feature>
<feature type="compositionally biased region" description="Acidic residues" evidence="11">
    <location>
        <begin position="519"/>
        <end position="536"/>
    </location>
</feature>
<keyword evidence="4" id="KW-0963">Cytoplasm</keyword>
<feature type="compositionally biased region" description="Acidic residues" evidence="11">
    <location>
        <begin position="785"/>
        <end position="795"/>
    </location>
</feature>
<feature type="compositionally biased region" description="Basic and acidic residues" evidence="11">
    <location>
        <begin position="108"/>
        <end position="119"/>
    </location>
</feature>
<evidence type="ECO:0000256" key="7">
    <source>
        <dbReference type="ARBA" id="ARBA00022989"/>
    </source>
</evidence>
<proteinExistence type="inferred from homology"/>
<keyword evidence="7" id="KW-1133">Transmembrane helix</keyword>
<keyword evidence="8" id="KW-0472">Membrane</keyword>
<dbReference type="InterPro" id="IPR007656">
    <property type="entry name" value="GTD-bd"/>
</dbReference>
<feature type="coiled-coil region" evidence="10">
    <location>
        <begin position="658"/>
        <end position="717"/>
    </location>
</feature>
<name>R7W875_AEGTA</name>
<dbReference type="PANTHER" id="PTHR31448">
    <property type="entry name" value="MYOSIN-BINDING PROTEIN 2"/>
    <property type="match status" value="1"/>
</dbReference>
<feature type="region of interest" description="Disordered" evidence="11">
    <location>
        <begin position="768"/>
        <end position="815"/>
    </location>
</feature>
<organism evidence="12">
    <name type="scientific">Aegilops tauschii</name>
    <name type="common">Tausch's goatgrass</name>
    <name type="synonym">Aegilops squarrosa</name>
    <dbReference type="NCBI Taxonomy" id="37682"/>
    <lineage>
        <taxon>Eukaryota</taxon>
        <taxon>Viridiplantae</taxon>
        <taxon>Streptophyta</taxon>
        <taxon>Embryophyta</taxon>
        <taxon>Tracheophyta</taxon>
        <taxon>Spermatophyta</taxon>
        <taxon>Magnoliopsida</taxon>
        <taxon>Liliopsida</taxon>
        <taxon>Poales</taxon>
        <taxon>Poaceae</taxon>
        <taxon>BOP clade</taxon>
        <taxon>Pooideae</taxon>
        <taxon>Triticodae</taxon>
        <taxon>Triticeae</taxon>
        <taxon>Triticinae</taxon>
        <taxon>Aegilops</taxon>
    </lineage>
</organism>
<feature type="region of interest" description="Disordered" evidence="11">
    <location>
        <begin position="108"/>
        <end position="138"/>
    </location>
</feature>
<dbReference type="PROSITE" id="PS51775">
    <property type="entry name" value="GTD_BINDING"/>
    <property type="match status" value="1"/>
</dbReference>